<evidence type="ECO:0000256" key="2">
    <source>
        <dbReference type="PROSITE-ProRule" id="PRU00335"/>
    </source>
</evidence>
<evidence type="ECO:0000313" key="4">
    <source>
        <dbReference type="EMBL" id="NMN99361.1"/>
    </source>
</evidence>
<sequence length="183" mass="20320">MQVRDRLLLAAETEFADKGPLDARLADIRADVGVSVGALYHHFPDKSDLYRQVWLHALADYQAQFWAAVGECTTAREGVEAGVVAHLRWIDEHPARAKVLSATRPAGVEQSPSNREFFRNTMRWWRTYAGYGAVRALDFEIAYALWLGPAQEYSRLWLDGAVTAAPATVAATFADAAWKAVQA</sequence>
<organism evidence="4 5">
    <name type="scientific">Antrihabitans stalactiti</name>
    <dbReference type="NCBI Taxonomy" id="2584121"/>
    <lineage>
        <taxon>Bacteria</taxon>
        <taxon>Bacillati</taxon>
        <taxon>Actinomycetota</taxon>
        <taxon>Actinomycetes</taxon>
        <taxon>Mycobacteriales</taxon>
        <taxon>Nocardiaceae</taxon>
        <taxon>Antrihabitans</taxon>
    </lineage>
</organism>
<dbReference type="PROSITE" id="PS50977">
    <property type="entry name" value="HTH_TETR_2"/>
    <property type="match status" value="1"/>
</dbReference>
<dbReference type="GO" id="GO:0003700">
    <property type="term" value="F:DNA-binding transcription factor activity"/>
    <property type="evidence" value="ECO:0007669"/>
    <property type="project" value="TreeGrafter"/>
</dbReference>
<dbReference type="RefSeq" id="WP_169594568.1">
    <property type="nucleotide sequence ID" value="NZ_VCQU01000017.1"/>
</dbReference>
<dbReference type="GO" id="GO:0000976">
    <property type="term" value="F:transcription cis-regulatory region binding"/>
    <property type="evidence" value="ECO:0007669"/>
    <property type="project" value="TreeGrafter"/>
</dbReference>
<gene>
    <name evidence="4" type="ORF">FGL95_30525</name>
</gene>
<dbReference type="InterPro" id="IPR050109">
    <property type="entry name" value="HTH-type_TetR-like_transc_reg"/>
</dbReference>
<reference evidence="4 5" key="2">
    <citation type="submission" date="2020-06" db="EMBL/GenBank/DDBJ databases">
        <title>Antribacter stalactiti gen. nov., sp. nov., a new member of the family Nacardiaceae isolated from a cave.</title>
        <authorList>
            <person name="Kim I.S."/>
        </authorList>
    </citation>
    <scope>NUCLEOTIDE SEQUENCE [LARGE SCALE GENOMIC DNA]</scope>
    <source>
        <strain evidence="4 5">YC2-7</strain>
    </source>
</reference>
<dbReference type="EMBL" id="VCQU01000017">
    <property type="protein sequence ID" value="NMN99361.1"/>
    <property type="molecule type" value="Genomic_DNA"/>
</dbReference>
<dbReference type="InterPro" id="IPR009057">
    <property type="entry name" value="Homeodomain-like_sf"/>
</dbReference>
<dbReference type="Proteomes" id="UP000535543">
    <property type="component" value="Unassembled WGS sequence"/>
</dbReference>
<feature type="DNA-binding region" description="H-T-H motif" evidence="2">
    <location>
        <begin position="24"/>
        <end position="43"/>
    </location>
</feature>
<reference evidence="4 5" key="1">
    <citation type="submission" date="2019-05" db="EMBL/GenBank/DDBJ databases">
        <authorList>
            <person name="Lee S.D."/>
        </authorList>
    </citation>
    <scope>NUCLEOTIDE SEQUENCE [LARGE SCALE GENOMIC DNA]</scope>
    <source>
        <strain evidence="4 5">YC2-7</strain>
    </source>
</reference>
<dbReference type="SUPFAM" id="SSF46689">
    <property type="entry name" value="Homeodomain-like"/>
    <property type="match status" value="1"/>
</dbReference>
<dbReference type="InterPro" id="IPR001647">
    <property type="entry name" value="HTH_TetR"/>
</dbReference>
<proteinExistence type="predicted"/>
<keyword evidence="5" id="KW-1185">Reference proteome</keyword>
<feature type="domain" description="HTH tetR-type" evidence="3">
    <location>
        <begin position="1"/>
        <end position="61"/>
    </location>
</feature>
<dbReference type="PANTHER" id="PTHR30055:SF187">
    <property type="entry name" value="TRANSCRIPTIONAL REGULATORY PROTEIN"/>
    <property type="match status" value="1"/>
</dbReference>
<dbReference type="PANTHER" id="PTHR30055">
    <property type="entry name" value="HTH-TYPE TRANSCRIPTIONAL REGULATOR RUTR"/>
    <property type="match status" value="1"/>
</dbReference>
<dbReference type="PRINTS" id="PR00455">
    <property type="entry name" value="HTHTETR"/>
</dbReference>
<accession>A0A848KMB4</accession>
<comment type="caution">
    <text evidence="4">The sequence shown here is derived from an EMBL/GenBank/DDBJ whole genome shotgun (WGS) entry which is preliminary data.</text>
</comment>
<dbReference type="SUPFAM" id="SSF48498">
    <property type="entry name" value="Tetracyclin repressor-like, C-terminal domain"/>
    <property type="match status" value="1"/>
</dbReference>
<protein>
    <submittedName>
        <fullName evidence="4">TetR/AcrR family transcriptional regulator</fullName>
    </submittedName>
</protein>
<dbReference type="AlphaFoldDB" id="A0A848KMB4"/>
<evidence type="ECO:0000313" key="5">
    <source>
        <dbReference type="Proteomes" id="UP000535543"/>
    </source>
</evidence>
<dbReference type="InterPro" id="IPR036271">
    <property type="entry name" value="Tet_transcr_reg_TetR-rel_C_sf"/>
</dbReference>
<keyword evidence="1 2" id="KW-0238">DNA-binding</keyword>
<dbReference type="Pfam" id="PF00440">
    <property type="entry name" value="TetR_N"/>
    <property type="match status" value="1"/>
</dbReference>
<dbReference type="Gene3D" id="1.10.357.10">
    <property type="entry name" value="Tetracycline Repressor, domain 2"/>
    <property type="match status" value="1"/>
</dbReference>
<name>A0A848KMB4_9NOCA</name>
<evidence type="ECO:0000256" key="1">
    <source>
        <dbReference type="ARBA" id="ARBA00023125"/>
    </source>
</evidence>
<evidence type="ECO:0000259" key="3">
    <source>
        <dbReference type="PROSITE" id="PS50977"/>
    </source>
</evidence>